<sequence length="419" mass="49610">MFSFEEDWEIVEEFLKKNGHEIKPTGSEFNYSFQSTEKQSFSEYKNACMNISEEYKQHLKEFDAILNEKYYDYENKTKVNTEKKRKVDGEFLPLKIAKKRKVVTQNQESGVTYVYLGDVATKNFSSLRKCECVFDVIVILYGNIEKFFNIKFSTVELPDKIDTSEEAKDIFHILENTFERLIFMLEKKSTMYQRFPEALSQYLDKIALDVSRRVTLYNSKNTEWNDIADDRYKYIYDKIEFKDLITLLIYQINHTKNQFEEVKSVLLEAFSFGFRGSDKTKDLLIKTIILMKTGSIPQEQCEQEFFIKTINSVIKRNVIQYYWCNSVKSVTKIVADLKEKFKLLNDDELTRLPIEKDNLVFHLSFLKNKARIFENYAHPFLCGKDMKIKSKKYLCRPYTTLTRSLVLIYSIAEILLKTT</sequence>
<organism evidence="1 2">
    <name type="scientific">Nosema granulosis</name>
    <dbReference type="NCBI Taxonomy" id="83296"/>
    <lineage>
        <taxon>Eukaryota</taxon>
        <taxon>Fungi</taxon>
        <taxon>Fungi incertae sedis</taxon>
        <taxon>Microsporidia</taxon>
        <taxon>Nosematidae</taxon>
        <taxon>Nosema</taxon>
    </lineage>
</organism>
<evidence type="ECO:0000313" key="2">
    <source>
        <dbReference type="Proteomes" id="UP000740883"/>
    </source>
</evidence>
<gene>
    <name evidence="1" type="ORF">NGRA_0296</name>
</gene>
<name>A0A9P6KZP9_9MICR</name>
<protein>
    <submittedName>
        <fullName evidence="1">Uncharacterized protein</fullName>
    </submittedName>
</protein>
<comment type="caution">
    <text evidence="1">The sequence shown here is derived from an EMBL/GenBank/DDBJ whole genome shotgun (WGS) entry which is preliminary data.</text>
</comment>
<dbReference type="EMBL" id="SBJO01000010">
    <property type="protein sequence ID" value="KAF9764767.1"/>
    <property type="molecule type" value="Genomic_DNA"/>
</dbReference>
<dbReference type="Proteomes" id="UP000740883">
    <property type="component" value="Unassembled WGS sequence"/>
</dbReference>
<proteinExistence type="predicted"/>
<reference evidence="1 2" key="1">
    <citation type="journal article" date="2020" name="Genome Biol. Evol.">
        <title>Comparative genomics of strictly vertically transmitted, feminizing microsporidia endosymbionts of amphipod crustaceans.</title>
        <authorList>
            <person name="Cormier A."/>
            <person name="Chebbi M.A."/>
            <person name="Giraud I."/>
            <person name="Wattier R."/>
            <person name="Teixeira M."/>
            <person name="Gilbert C."/>
            <person name="Rigaud T."/>
            <person name="Cordaux R."/>
        </authorList>
    </citation>
    <scope>NUCLEOTIDE SEQUENCE [LARGE SCALE GENOMIC DNA]</scope>
    <source>
        <strain evidence="1 2">Ou3-Ou53</strain>
    </source>
</reference>
<keyword evidence="2" id="KW-1185">Reference proteome</keyword>
<accession>A0A9P6KZP9</accession>
<dbReference type="AlphaFoldDB" id="A0A9P6KZP9"/>
<evidence type="ECO:0000313" key="1">
    <source>
        <dbReference type="EMBL" id="KAF9764767.1"/>
    </source>
</evidence>